<reference evidence="2 3" key="1">
    <citation type="submission" date="2019-09" db="EMBL/GenBank/DDBJ databases">
        <title>Bird 10,000 Genomes (B10K) Project - Family phase.</title>
        <authorList>
            <person name="Zhang G."/>
        </authorList>
    </citation>
    <scope>NUCLEOTIDE SEQUENCE [LARGE SCALE GENOMIC DNA]</scope>
    <source>
        <strain evidence="2">B10K-DU-029-76</strain>
        <tissue evidence="2">Heart</tissue>
    </source>
</reference>
<dbReference type="GO" id="GO:2000001">
    <property type="term" value="P:regulation of DNA damage checkpoint"/>
    <property type="evidence" value="ECO:0007669"/>
    <property type="project" value="TreeGrafter"/>
</dbReference>
<feature type="compositionally biased region" description="Polar residues" evidence="1">
    <location>
        <begin position="423"/>
        <end position="439"/>
    </location>
</feature>
<dbReference type="GO" id="GO:0043539">
    <property type="term" value="F:protein serine/threonine kinase activator activity"/>
    <property type="evidence" value="ECO:0007669"/>
    <property type="project" value="TreeGrafter"/>
</dbReference>
<gene>
    <name evidence="2" type="primary">Etaa1</name>
    <name evidence="2" type="ORF">AEGBEN_R07171</name>
</gene>
<dbReference type="PANTHER" id="PTHR16434:SF2">
    <property type="entry name" value="EWING'S TUMOR-ASSOCIATED ANTIGEN 1"/>
    <property type="match status" value="1"/>
</dbReference>
<dbReference type="EMBL" id="VZRW01008835">
    <property type="protein sequence ID" value="NWX19736.1"/>
    <property type="molecule type" value="Genomic_DNA"/>
</dbReference>
<dbReference type="InterPro" id="IPR029406">
    <property type="entry name" value="ETAA1"/>
</dbReference>
<feature type="region of interest" description="Disordered" evidence="1">
    <location>
        <begin position="532"/>
        <end position="557"/>
    </location>
</feature>
<dbReference type="PANTHER" id="PTHR16434">
    <property type="entry name" value="EWING'S TUMOR-ASSOCIATED ANTIGEN 1 ETAA1"/>
    <property type="match status" value="1"/>
</dbReference>
<accession>A0A7K6UCH9</accession>
<dbReference type="GO" id="GO:0006974">
    <property type="term" value="P:DNA damage response"/>
    <property type="evidence" value="ECO:0007669"/>
    <property type="project" value="TreeGrafter"/>
</dbReference>
<evidence type="ECO:0000256" key="1">
    <source>
        <dbReference type="SAM" id="MobiDB-lite"/>
    </source>
</evidence>
<name>A0A7K6UCH9_9AVES</name>
<protein>
    <submittedName>
        <fullName evidence="2">ETAA1 protein</fullName>
    </submittedName>
</protein>
<evidence type="ECO:0000313" key="2">
    <source>
        <dbReference type="EMBL" id="NWX19736.1"/>
    </source>
</evidence>
<dbReference type="Pfam" id="PF15350">
    <property type="entry name" value="ETAA1"/>
    <property type="match status" value="2"/>
</dbReference>
<feature type="non-terminal residue" evidence="2">
    <location>
        <position position="1"/>
    </location>
</feature>
<dbReference type="Proteomes" id="UP000559068">
    <property type="component" value="Unassembled WGS sequence"/>
</dbReference>
<dbReference type="GO" id="GO:0031297">
    <property type="term" value="P:replication fork processing"/>
    <property type="evidence" value="ECO:0007669"/>
    <property type="project" value="TreeGrafter"/>
</dbReference>
<feature type="compositionally biased region" description="Polar residues" evidence="1">
    <location>
        <begin position="544"/>
        <end position="557"/>
    </location>
</feature>
<feature type="region of interest" description="Disordered" evidence="1">
    <location>
        <begin position="392"/>
        <end position="439"/>
    </location>
</feature>
<feature type="compositionally biased region" description="Polar residues" evidence="1">
    <location>
        <begin position="392"/>
        <end position="413"/>
    </location>
</feature>
<dbReference type="AlphaFoldDB" id="A0A7K6UCH9"/>
<dbReference type="GO" id="GO:0043596">
    <property type="term" value="C:nuclear replication fork"/>
    <property type="evidence" value="ECO:0007669"/>
    <property type="project" value="TreeGrafter"/>
</dbReference>
<dbReference type="OrthoDB" id="9378993at2759"/>
<feature type="compositionally biased region" description="Basic residues" evidence="1">
    <location>
        <begin position="1"/>
        <end position="12"/>
    </location>
</feature>
<feature type="region of interest" description="Disordered" evidence="1">
    <location>
        <begin position="710"/>
        <end position="731"/>
    </location>
</feature>
<keyword evidence="3" id="KW-1185">Reference proteome</keyword>
<feature type="region of interest" description="Disordered" evidence="1">
    <location>
        <begin position="1"/>
        <end position="20"/>
    </location>
</feature>
<proteinExistence type="predicted"/>
<feature type="non-terminal residue" evidence="2">
    <location>
        <position position="809"/>
    </location>
</feature>
<sequence>KTPKRSLSRKSRIPTFSSPVNDTDIQQEIFWDPHSPIAHTLGNEKTKRLTSRCAVEISEIVNRIAPQDEKAACNEGSLLGTWIGEDAIPCTPGAVKVRARTKLSYLKIKNPEEELMKLAKEFDKNLVELDAVQEQEKLGHDFIQTASESLSNSKDEVNMKNLKSLLGEVCETDTVLSLKPVGQSTGIPAAGPCLSSSQKSVDLEAEIALRALFDCSTQKCSGQLSQGLSSISLNNSFHENKSTLEEEHLPEQIKDVQHGNLEACQKDTPCALGSMNQTFPKPDTHTITKKHPSLKTQVVISNKLAGVVNDDFDDWDTDFLADDSFVMQITQNPELLSTEEAPPLPTKPSVRGSSDSSRTKERSSDLTIAFHGKCDIKPDKINSIWKSARNSDLNYSPVSTQSQVKNGNETIQPKSDPVPLFPSRSNPHRQQTEKPGNNTHSIFCQSSRVPTNVKPNDLTKVVNNQANTGHLNQVEIPKKRPLSFDDWNELKFSDEVLDMFCESDSLWDANCEDDELLYQACDVIEKQTQSQDVKQGNERAKTIQGASINSRSNADNGFPSSKQGLPDCCLAQKPNTKQDTLSLSDSCRNSSKVTRGLATTGHVVNCRNVSSPVTVISGTSVECKYTASKNCHQAAAEDPAKTVSGKWYRSNSVPVGETGSEISPVNAVNIFSSKTSDSPDLLCHTEKMPSNGSGNKTSLVPSKFKFRKTNGSQSALQVGSEHPGSHSGTGIALQGLEGSKNQVNVTLHSKFDSKKSPFKRHLSESSALFTSVSVVEQKNRKCSQEEIERKKQEALARRKSRMQAFFKDA</sequence>
<feature type="region of interest" description="Disordered" evidence="1">
    <location>
        <begin position="334"/>
        <end position="366"/>
    </location>
</feature>
<evidence type="ECO:0000313" key="3">
    <source>
        <dbReference type="Proteomes" id="UP000559068"/>
    </source>
</evidence>
<organism evidence="2 3">
    <name type="scientific">Aegotheles bennettii</name>
    <dbReference type="NCBI Taxonomy" id="48278"/>
    <lineage>
        <taxon>Eukaryota</taxon>
        <taxon>Metazoa</taxon>
        <taxon>Chordata</taxon>
        <taxon>Craniata</taxon>
        <taxon>Vertebrata</taxon>
        <taxon>Euteleostomi</taxon>
        <taxon>Archelosauria</taxon>
        <taxon>Archosauria</taxon>
        <taxon>Dinosauria</taxon>
        <taxon>Saurischia</taxon>
        <taxon>Theropoda</taxon>
        <taxon>Coelurosauria</taxon>
        <taxon>Aves</taxon>
        <taxon>Neognathae</taxon>
        <taxon>Neoaves</taxon>
        <taxon>Strisores</taxon>
        <taxon>Caprimulgiformes</taxon>
        <taxon>Aegothelidae</taxon>
        <taxon>Aegotheles</taxon>
    </lineage>
</organism>
<comment type="caution">
    <text evidence="2">The sequence shown here is derived from an EMBL/GenBank/DDBJ whole genome shotgun (WGS) entry which is preliminary data.</text>
</comment>